<dbReference type="EMBL" id="BTRK01000004">
    <property type="protein sequence ID" value="GMR49837.1"/>
    <property type="molecule type" value="Genomic_DNA"/>
</dbReference>
<protein>
    <submittedName>
        <fullName evidence="1">Uncharacterized protein</fullName>
    </submittedName>
</protein>
<keyword evidence="2" id="KW-1185">Reference proteome</keyword>
<comment type="caution">
    <text evidence="1">The sequence shown here is derived from an EMBL/GenBank/DDBJ whole genome shotgun (WGS) entry which is preliminary data.</text>
</comment>
<gene>
    <name evidence="1" type="ORF">PMAYCL1PPCAC_20032</name>
</gene>
<name>A0AAN5CTL3_9BILA</name>
<sequence>SKKTDTLTIDTVKEEFLSKYDVQVLIEKLPLLGKKLWFTANCTKLVGNTALVNKDHIIRVDMHENYHVMSVKHF</sequence>
<organism evidence="1 2">
    <name type="scientific">Pristionchus mayeri</name>
    <dbReference type="NCBI Taxonomy" id="1317129"/>
    <lineage>
        <taxon>Eukaryota</taxon>
        <taxon>Metazoa</taxon>
        <taxon>Ecdysozoa</taxon>
        <taxon>Nematoda</taxon>
        <taxon>Chromadorea</taxon>
        <taxon>Rhabditida</taxon>
        <taxon>Rhabditina</taxon>
        <taxon>Diplogasteromorpha</taxon>
        <taxon>Diplogasteroidea</taxon>
        <taxon>Neodiplogasteridae</taxon>
        <taxon>Pristionchus</taxon>
    </lineage>
</organism>
<evidence type="ECO:0000313" key="2">
    <source>
        <dbReference type="Proteomes" id="UP001328107"/>
    </source>
</evidence>
<evidence type="ECO:0000313" key="1">
    <source>
        <dbReference type="EMBL" id="GMR49837.1"/>
    </source>
</evidence>
<dbReference type="Proteomes" id="UP001328107">
    <property type="component" value="Unassembled WGS sequence"/>
</dbReference>
<dbReference type="AlphaFoldDB" id="A0AAN5CTL3"/>
<feature type="non-terminal residue" evidence="1">
    <location>
        <position position="1"/>
    </location>
</feature>
<proteinExistence type="predicted"/>
<accession>A0AAN5CTL3</accession>
<reference evidence="2" key="1">
    <citation type="submission" date="2022-10" db="EMBL/GenBank/DDBJ databases">
        <title>Genome assembly of Pristionchus species.</title>
        <authorList>
            <person name="Yoshida K."/>
            <person name="Sommer R.J."/>
        </authorList>
    </citation>
    <scope>NUCLEOTIDE SEQUENCE [LARGE SCALE GENOMIC DNA]</scope>
    <source>
        <strain evidence="2">RS5460</strain>
    </source>
</reference>